<comment type="caution">
    <text evidence="1">The sequence shown here is derived from an EMBL/GenBank/DDBJ whole genome shotgun (WGS) entry which is preliminary data.</text>
</comment>
<dbReference type="EMBL" id="JBHUIR010000054">
    <property type="protein sequence ID" value="MFD2260826.1"/>
    <property type="molecule type" value="Genomic_DNA"/>
</dbReference>
<sequence length="85" mass="9135">MAKILCIRAIQTLPVAATATGDFQNCYNRRAMIVTQTFIPMLSSHVIIAPRFAGYSASMNALSPKLYELQVSGDLPVTAGMPAAF</sequence>
<name>A0ABW5DMN9_9HYPH</name>
<keyword evidence="2" id="KW-1185">Reference proteome</keyword>
<proteinExistence type="predicted"/>
<evidence type="ECO:0000313" key="1">
    <source>
        <dbReference type="EMBL" id="MFD2260826.1"/>
    </source>
</evidence>
<evidence type="ECO:0000313" key="2">
    <source>
        <dbReference type="Proteomes" id="UP001597373"/>
    </source>
</evidence>
<gene>
    <name evidence="1" type="ORF">ACFSMZ_13810</name>
</gene>
<organism evidence="1 2">
    <name type="scientific">Chelativorans composti</name>
    <dbReference type="NCBI Taxonomy" id="768533"/>
    <lineage>
        <taxon>Bacteria</taxon>
        <taxon>Pseudomonadati</taxon>
        <taxon>Pseudomonadota</taxon>
        <taxon>Alphaproteobacteria</taxon>
        <taxon>Hyphomicrobiales</taxon>
        <taxon>Phyllobacteriaceae</taxon>
        <taxon>Chelativorans</taxon>
    </lineage>
</organism>
<reference evidence="2" key="1">
    <citation type="journal article" date="2019" name="Int. J. Syst. Evol. Microbiol.">
        <title>The Global Catalogue of Microorganisms (GCM) 10K type strain sequencing project: providing services to taxonomists for standard genome sequencing and annotation.</title>
        <authorList>
            <consortium name="The Broad Institute Genomics Platform"/>
            <consortium name="The Broad Institute Genome Sequencing Center for Infectious Disease"/>
            <person name="Wu L."/>
            <person name="Ma J."/>
        </authorList>
    </citation>
    <scope>NUCLEOTIDE SEQUENCE [LARGE SCALE GENOMIC DNA]</scope>
    <source>
        <strain evidence="2">KCTC 23707</strain>
    </source>
</reference>
<accession>A0ABW5DMN9</accession>
<dbReference type="Proteomes" id="UP001597373">
    <property type="component" value="Unassembled WGS sequence"/>
</dbReference>
<dbReference type="RefSeq" id="WP_345098100.1">
    <property type="nucleotide sequence ID" value="NZ_BAABGS010000012.1"/>
</dbReference>
<protein>
    <submittedName>
        <fullName evidence="1">Uncharacterized protein</fullName>
    </submittedName>
</protein>